<name>A0ABP5B2C7_9MICO</name>
<feature type="region of interest" description="Disordered" evidence="3">
    <location>
        <begin position="1"/>
        <end position="38"/>
    </location>
</feature>
<dbReference type="SUPFAM" id="SSF158472">
    <property type="entry name" value="HAMP domain-like"/>
    <property type="match status" value="1"/>
</dbReference>
<dbReference type="Gene3D" id="6.10.340.10">
    <property type="match status" value="1"/>
</dbReference>
<evidence type="ECO:0000313" key="7">
    <source>
        <dbReference type="EMBL" id="GAA1928222.1"/>
    </source>
</evidence>
<feature type="transmembrane region" description="Helical" evidence="4">
    <location>
        <begin position="451"/>
        <end position="470"/>
    </location>
</feature>
<dbReference type="InterPro" id="IPR001054">
    <property type="entry name" value="A/G_cyclase"/>
</dbReference>
<dbReference type="Proteomes" id="UP001501343">
    <property type="component" value="Unassembled WGS sequence"/>
</dbReference>
<dbReference type="Pfam" id="PF00211">
    <property type="entry name" value="Guanylate_cyc"/>
    <property type="match status" value="1"/>
</dbReference>
<dbReference type="PANTHER" id="PTHR45655:SF13">
    <property type="entry name" value="SOLUBLE GUANYLATE CYCLASE GCY-32-RELATED"/>
    <property type="match status" value="1"/>
</dbReference>
<proteinExistence type="predicted"/>
<dbReference type="SMART" id="SM00304">
    <property type="entry name" value="HAMP"/>
    <property type="match status" value="1"/>
</dbReference>
<dbReference type="EMBL" id="BAAAOF010000004">
    <property type="protein sequence ID" value="GAA1928222.1"/>
    <property type="molecule type" value="Genomic_DNA"/>
</dbReference>
<comment type="caution">
    <text evidence="7">The sequence shown here is derived from an EMBL/GenBank/DDBJ whole genome shotgun (WGS) entry which is preliminary data.</text>
</comment>
<keyword evidence="1 4" id="KW-0812">Transmembrane</keyword>
<dbReference type="PROSITE" id="PS50885">
    <property type="entry name" value="HAMP"/>
    <property type="match status" value="1"/>
</dbReference>
<organism evidence="7 8">
    <name type="scientific">Microbacterium aoyamense</name>
    <dbReference type="NCBI Taxonomy" id="344166"/>
    <lineage>
        <taxon>Bacteria</taxon>
        <taxon>Bacillati</taxon>
        <taxon>Actinomycetota</taxon>
        <taxon>Actinomycetes</taxon>
        <taxon>Micrococcales</taxon>
        <taxon>Microbacteriaceae</taxon>
        <taxon>Microbacterium</taxon>
    </lineage>
</organism>
<evidence type="ECO:0000259" key="5">
    <source>
        <dbReference type="PROSITE" id="PS50125"/>
    </source>
</evidence>
<keyword evidence="2 4" id="KW-1133">Transmembrane helix</keyword>
<dbReference type="Pfam" id="PF00672">
    <property type="entry name" value="HAMP"/>
    <property type="match status" value="1"/>
</dbReference>
<dbReference type="Gene3D" id="3.30.70.1230">
    <property type="entry name" value="Nucleotide cyclase"/>
    <property type="match status" value="1"/>
</dbReference>
<evidence type="ECO:0000313" key="8">
    <source>
        <dbReference type="Proteomes" id="UP001501343"/>
    </source>
</evidence>
<feature type="domain" description="Guanylate cyclase" evidence="5">
    <location>
        <begin position="563"/>
        <end position="690"/>
    </location>
</feature>
<evidence type="ECO:0000259" key="6">
    <source>
        <dbReference type="PROSITE" id="PS50885"/>
    </source>
</evidence>
<dbReference type="CDD" id="cd06225">
    <property type="entry name" value="HAMP"/>
    <property type="match status" value="1"/>
</dbReference>
<sequence>MSADASHTPVTESERLREHEAERRDKDAAPPRVRKKRGRGGLSIQSKLLIMLLGVSVISSVIVGVIGYVSGRESLREAAIDQLTTIRELRVGEIETAMAGAQKGVQLDSRNLSAQTLSREMNAAWDDLQSRELTPAQEAELEYYYADTFIPELSARTGDSYSTTAFIPQSNAGKWAQYHFTIQNADFDAALDDNDGGDGTRFSEVAGQYGDYLSRLVTQVGYEDLLLLNLDGDVMYSAYKGIDLGTNLNDGPFADSLLADAYREVVATNSVSTFRTTDFERWIPSLNVPTIWVVSPIGNDSAVTGVLAVQIPLETINAVMTGGEDWKEQGLGDTGEVYLAGPDRTMRSISRLLVEDPEGYETAVIANGTPPATAERVVAVNGTILLQPVDTFSVNQALSGKTGNAIAPSYYGAESITAYSPVEIEGLNWVAVAHIQTAEAFAPVADFTRNLVLSLLGIVLAVSLLSLVLAQVFTRPIKKLVDAVRRVAGGDLAVQVPTGSRDEFGDLGSAFNDMASSLRLKQELIDDQRAENEKLLLTLMPETMAERYKKGEEAIAEEHANVSVVFAELVGFDQYADALSSSEEIGQLNALMRGFDEAATKAGVEKVRTLRGGYLASSGLIIPRVDNVRRAVDFAREMRAVVQRFNAQNGTQIDLRAGVDTGTVTSGLVARTSLAYDLWGDAVSLAYRVRSANAEPGLFVSNAVYNRLRETYTFVQAGTVEVHGKAEPVWRVE</sequence>
<evidence type="ECO:0000256" key="3">
    <source>
        <dbReference type="SAM" id="MobiDB-lite"/>
    </source>
</evidence>
<dbReference type="InterPro" id="IPR003660">
    <property type="entry name" value="HAMP_dom"/>
</dbReference>
<accession>A0ABP5B2C7</accession>
<protein>
    <submittedName>
        <fullName evidence="7">Adenylate/guanylate cyclase domain-containing protein</fullName>
    </submittedName>
</protein>
<dbReference type="CDD" id="cd07302">
    <property type="entry name" value="CHD"/>
    <property type="match status" value="1"/>
</dbReference>
<feature type="compositionally biased region" description="Basic and acidic residues" evidence="3">
    <location>
        <begin position="12"/>
        <end position="29"/>
    </location>
</feature>
<evidence type="ECO:0000256" key="1">
    <source>
        <dbReference type="ARBA" id="ARBA00022692"/>
    </source>
</evidence>
<reference evidence="8" key="1">
    <citation type="journal article" date="2019" name="Int. J. Syst. Evol. Microbiol.">
        <title>The Global Catalogue of Microorganisms (GCM) 10K type strain sequencing project: providing services to taxonomists for standard genome sequencing and annotation.</title>
        <authorList>
            <consortium name="The Broad Institute Genomics Platform"/>
            <consortium name="The Broad Institute Genome Sequencing Center for Infectious Disease"/>
            <person name="Wu L."/>
            <person name="Ma J."/>
        </authorList>
    </citation>
    <scope>NUCLEOTIDE SEQUENCE [LARGE SCALE GENOMIC DNA]</scope>
    <source>
        <strain evidence="8">JCM 14900</strain>
    </source>
</reference>
<dbReference type="InterPro" id="IPR029787">
    <property type="entry name" value="Nucleotide_cyclase"/>
</dbReference>
<feature type="transmembrane region" description="Helical" evidence="4">
    <location>
        <begin position="48"/>
        <end position="69"/>
    </location>
</feature>
<keyword evidence="4" id="KW-0472">Membrane</keyword>
<dbReference type="RefSeq" id="WP_248148812.1">
    <property type="nucleotide sequence ID" value="NZ_BAAAOF010000004.1"/>
</dbReference>
<dbReference type="PANTHER" id="PTHR45655">
    <property type="entry name" value="GUANYLATE CYCLASE SOLUBLE SUBUNIT BETA-2"/>
    <property type="match status" value="1"/>
</dbReference>
<gene>
    <name evidence="7" type="ORF">GCM10009775_20360</name>
</gene>
<keyword evidence="8" id="KW-1185">Reference proteome</keyword>
<evidence type="ECO:0000256" key="4">
    <source>
        <dbReference type="SAM" id="Phobius"/>
    </source>
</evidence>
<dbReference type="PROSITE" id="PS50125">
    <property type="entry name" value="GUANYLATE_CYCLASE_2"/>
    <property type="match status" value="1"/>
</dbReference>
<evidence type="ECO:0000256" key="2">
    <source>
        <dbReference type="ARBA" id="ARBA00022989"/>
    </source>
</evidence>
<dbReference type="SMART" id="SM00044">
    <property type="entry name" value="CYCc"/>
    <property type="match status" value="1"/>
</dbReference>
<feature type="domain" description="HAMP" evidence="6">
    <location>
        <begin position="471"/>
        <end position="523"/>
    </location>
</feature>
<dbReference type="SUPFAM" id="SSF55073">
    <property type="entry name" value="Nucleotide cyclase"/>
    <property type="match status" value="1"/>
</dbReference>